<comment type="caution">
    <text evidence="2">The sequence shown here is derived from an EMBL/GenBank/DDBJ whole genome shotgun (WGS) entry which is preliminary data.</text>
</comment>
<dbReference type="Proteomes" id="UP001280581">
    <property type="component" value="Unassembled WGS sequence"/>
</dbReference>
<feature type="signal peptide" evidence="1">
    <location>
        <begin position="1"/>
        <end position="16"/>
    </location>
</feature>
<gene>
    <name evidence="2" type="ORF">GRF29_19g2361933</name>
</gene>
<proteinExistence type="predicted"/>
<keyword evidence="3" id="KW-1185">Reference proteome</keyword>
<dbReference type="EMBL" id="WVTA01000003">
    <property type="protein sequence ID" value="KAK3215147.1"/>
    <property type="molecule type" value="Genomic_DNA"/>
</dbReference>
<reference evidence="2 3" key="1">
    <citation type="submission" date="2021-02" db="EMBL/GenBank/DDBJ databases">
        <title>Genome assembly of Pseudopithomyces chartarum.</title>
        <authorList>
            <person name="Jauregui R."/>
            <person name="Singh J."/>
            <person name="Voisey C."/>
        </authorList>
    </citation>
    <scope>NUCLEOTIDE SEQUENCE [LARGE SCALE GENOMIC DNA]</scope>
    <source>
        <strain evidence="2 3">AGR01</strain>
    </source>
</reference>
<name>A0AAN6M6G1_9PLEO</name>
<organism evidence="2 3">
    <name type="scientific">Pseudopithomyces chartarum</name>
    <dbReference type="NCBI Taxonomy" id="1892770"/>
    <lineage>
        <taxon>Eukaryota</taxon>
        <taxon>Fungi</taxon>
        <taxon>Dikarya</taxon>
        <taxon>Ascomycota</taxon>
        <taxon>Pezizomycotina</taxon>
        <taxon>Dothideomycetes</taxon>
        <taxon>Pleosporomycetidae</taxon>
        <taxon>Pleosporales</taxon>
        <taxon>Massarineae</taxon>
        <taxon>Didymosphaeriaceae</taxon>
        <taxon>Pseudopithomyces</taxon>
    </lineage>
</organism>
<accession>A0AAN6M6G1</accession>
<dbReference type="AlphaFoldDB" id="A0AAN6M6G1"/>
<evidence type="ECO:0000313" key="3">
    <source>
        <dbReference type="Proteomes" id="UP001280581"/>
    </source>
</evidence>
<evidence type="ECO:0000313" key="2">
    <source>
        <dbReference type="EMBL" id="KAK3215147.1"/>
    </source>
</evidence>
<protein>
    <submittedName>
        <fullName evidence="2">Uncharacterized protein</fullName>
    </submittedName>
</protein>
<evidence type="ECO:0000256" key="1">
    <source>
        <dbReference type="SAM" id="SignalP"/>
    </source>
</evidence>
<sequence>MRFFGILLAFLSVSGALTLPKTSPSEKYVSANTVDPGQLQGHGIYCGLYSSDNGHGGTLAATLYQFNGTKKDCQMLKYQHLELPWVKVEVTSCKTCHLYTDTQCNGTEYQIHPEDKDVGFARENGPRSYWCQDHFNNWDPTRRG</sequence>
<feature type="chain" id="PRO_5042856951" evidence="1">
    <location>
        <begin position="17"/>
        <end position="144"/>
    </location>
</feature>
<keyword evidence="1" id="KW-0732">Signal</keyword>